<evidence type="ECO:0000256" key="6">
    <source>
        <dbReference type="RuleBase" id="RU004413"/>
    </source>
</evidence>
<dbReference type="PRINTS" id="PR00060">
    <property type="entry name" value="RIBOSOMALL16"/>
</dbReference>
<dbReference type="InterPro" id="IPR000114">
    <property type="entry name" value="Ribosomal_uL16_bact-type"/>
</dbReference>
<dbReference type="EMBL" id="KQ414646">
    <property type="protein sequence ID" value="KOC66461.1"/>
    <property type="molecule type" value="Genomic_DNA"/>
</dbReference>
<dbReference type="STRING" id="597456.A0A0L7R6S9"/>
<evidence type="ECO:0000313" key="8">
    <source>
        <dbReference type="Proteomes" id="UP000053825"/>
    </source>
</evidence>
<dbReference type="InterPro" id="IPR047873">
    <property type="entry name" value="Ribosomal_uL16"/>
</dbReference>
<comment type="similarity">
    <text evidence="1 6">Belongs to the universal ribosomal protein uL16 family.</text>
</comment>
<evidence type="ECO:0000256" key="3">
    <source>
        <dbReference type="ARBA" id="ARBA00023274"/>
    </source>
</evidence>
<keyword evidence="2 6" id="KW-0689">Ribosomal protein</keyword>
<sequence>MQVCRNITKLFLTPHCVLKSAPVAGLQSFEPSPVFDDVEFPERNKLRIAPKVPQMPSQIRPYKMQKKLRLMRGPEEYHNTLLHKQYGIIATGGGRMKYCHFELIRLMLVRNVDYEKVFAIWRVPDPWQPITKKSAGSRMGRGKGSIDHYVTPVKAGQVIVEVGGKIEFFEVKRVLENLAKRMPFDAMAVSQSKLETMAENKRKLQEENLNPWTWKYIIQNNMLGCHKWISKYDRRWFNEYL</sequence>
<dbReference type="InterPro" id="IPR036920">
    <property type="entry name" value="Ribosomal_uL16_sf"/>
</dbReference>
<dbReference type="PANTHER" id="PTHR12220">
    <property type="entry name" value="50S/60S RIBOSOMAL PROTEIN L16"/>
    <property type="match status" value="1"/>
</dbReference>
<evidence type="ECO:0000256" key="2">
    <source>
        <dbReference type="ARBA" id="ARBA00022980"/>
    </source>
</evidence>
<dbReference type="GO" id="GO:0019843">
    <property type="term" value="F:rRNA binding"/>
    <property type="evidence" value="ECO:0007669"/>
    <property type="project" value="InterPro"/>
</dbReference>
<evidence type="ECO:0000256" key="4">
    <source>
        <dbReference type="ARBA" id="ARBA00035302"/>
    </source>
</evidence>
<dbReference type="PANTHER" id="PTHR12220:SF13">
    <property type="entry name" value="LARGE RIBOSOMAL SUBUNIT PROTEIN UL16M"/>
    <property type="match status" value="1"/>
</dbReference>
<organism evidence="7 8">
    <name type="scientific">Habropoda laboriosa</name>
    <dbReference type="NCBI Taxonomy" id="597456"/>
    <lineage>
        <taxon>Eukaryota</taxon>
        <taxon>Metazoa</taxon>
        <taxon>Ecdysozoa</taxon>
        <taxon>Arthropoda</taxon>
        <taxon>Hexapoda</taxon>
        <taxon>Insecta</taxon>
        <taxon>Pterygota</taxon>
        <taxon>Neoptera</taxon>
        <taxon>Endopterygota</taxon>
        <taxon>Hymenoptera</taxon>
        <taxon>Apocrita</taxon>
        <taxon>Aculeata</taxon>
        <taxon>Apoidea</taxon>
        <taxon>Anthophila</taxon>
        <taxon>Apidae</taxon>
        <taxon>Habropoda</taxon>
    </lineage>
</organism>
<dbReference type="GO" id="GO:0032543">
    <property type="term" value="P:mitochondrial translation"/>
    <property type="evidence" value="ECO:0007669"/>
    <property type="project" value="TreeGrafter"/>
</dbReference>
<dbReference type="OrthoDB" id="268521at2759"/>
<dbReference type="GO" id="GO:0005762">
    <property type="term" value="C:mitochondrial large ribosomal subunit"/>
    <property type="evidence" value="ECO:0007669"/>
    <property type="project" value="TreeGrafter"/>
</dbReference>
<dbReference type="Gene3D" id="3.90.1170.10">
    <property type="entry name" value="Ribosomal protein L10e/L16"/>
    <property type="match status" value="1"/>
</dbReference>
<reference evidence="7 8" key="1">
    <citation type="submission" date="2015-07" db="EMBL/GenBank/DDBJ databases">
        <title>The genome of Habropoda laboriosa.</title>
        <authorList>
            <person name="Pan H."/>
            <person name="Kapheim K."/>
        </authorList>
    </citation>
    <scope>NUCLEOTIDE SEQUENCE [LARGE SCALE GENOMIC DNA]</scope>
    <source>
        <strain evidence="7">0110345459</strain>
    </source>
</reference>
<proteinExistence type="inferred from homology"/>
<keyword evidence="8" id="KW-1185">Reference proteome</keyword>
<evidence type="ECO:0000256" key="1">
    <source>
        <dbReference type="ARBA" id="ARBA00008931"/>
    </source>
</evidence>
<dbReference type="GO" id="GO:0003735">
    <property type="term" value="F:structural constituent of ribosome"/>
    <property type="evidence" value="ECO:0007669"/>
    <property type="project" value="InterPro"/>
</dbReference>
<protein>
    <recommendedName>
        <fullName evidence="4">Large ribosomal subunit protein uL16m</fullName>
    </recommendedName>
    <alternativeName>
        <fullName evidence="5">39S ribosomal protein L16, mitochondrial</fullName>
    </alternativeName>
</protein>
<dbReference type="SUPFAM" id="SSF54686">
    <property type="entry name" value="Ribosomal protein L16p/L10e"/>
    <property type="match status" value="1"/>
</dbReference>
<keyword evidence="3 6" id="KW-0687">Ribonucleoprotein</keyword>
<evidence type="ECO:0000313" key="7">
    <source>
        <dbReference type="EMBL" id="KOC66461.1"/>
    </source>
</evidence>
<evidence type="ECO:0000256" key="5">
    <source>
        <dbReference type="ARBA" id="ARBA00035440"/>
    </source>
</evidence>
<gene>
    <name evidence="7" type="ORF">WH47_08854</name>
</gene>
<dbReference type="AlphaFoldDB" id="A0A0L7R6S9"/>
<dbReference type="CDD" id="cd01433">
    <property type="entry name" value="Ribosomal_L16_L10e"/>
    <property type="match status" value="1"/>
</dbReference>
<dbReference type="InterPro" id="IPR016180">
    <property type="entry name" value="Ribosomal_uL16_dom"/>
</dbReference>
<name>A0A0L7R6S9_9HYME</name>
<accession>A0A0L7R6S9</accession>
<dbReference type="Proteomes" id="UP000053825">
    <property type="component" value="Unassembled WGS sequence"/>
</dbReference>
<dbReference type="Pfam" id="PF00252">
    <property type="entry name" value="Ribosomal_L16"/>
    <property type="match status" value="1"/>
</dbReference>